<keyword evidence="2" id="KW-0472">Membrane</keyword>
<organism evidence="3 4">
    <name type="scientific">Coniophora puteana (strain RWD-64-598)</name>
    <name type="common">Brown rot fungus</name>
    <dbReference type="NCBI Taxonomy" id="741705"/>
    <lineage>
        <taxon>Eukaryota</taxon>
        <taxon>Fungi</taxon>
        <taxon>Dikarya</taxon>
        <taxon>Basidiomycota</taxon>
        <taxon>Agaricomycotina</taxon>
        <taxon>Agaricomycetes</taxon>
        <taxon>Agaricomycetidae</taxon>
        <taxon>Boletales</taxon>
        <taxon>Coniophorineae</taxon>
        <taxon>Coniophoraceae</taxon>
        <taxon>Coniophora</taxon>
    </lineage>
</organism>
<keyword evidence="4" id="KW-1185">Reference proteome</keyword>
<dbReference type="EMBL" id="JH711579">
    <property type="protein sequence ID" value="EIW80480.1"/>
    <property type="molecule type" value="Genomic_DNA"/>
</dbReference>
<keyword evidence="2" id="KW-1133">Transmembrane helix</keyword>
<proteinExistence type="predicted"/>
<name>A0A5M3MN89_CONPW</name>
<gene>
    <name evidence="3" type="ORF">CONPUDRAFT_165991</name>
</gene>
<dbReference type="GeneID" id="19205442"/>
<evidence type="ECO:0000256" key="2">
    <source>
        <dbReference type="SAM" id="Phobius"/>
    </source>
</evidence>
<dbReference type="KEGG" id="cput:CONPUDRAFT_165991"/>
<sequence>MAPTDSSLSPAPTAAVSYLNSQSGTSTAVKIVIIIVPVIIVLTLALCCYKAFRRSRALRRPHTKERPSSVLSTSSSFHSAYDPATTSSAGAGAGVGRTPSNAQLFSPVNVPAAVRALRRPRPRDQDGQDAPPPSDSARPESTASLPPYEQYPASYVPCLRDSKSGSAAFAAAAVANASDHSHNRADAAGPRPLPGVPTIQVDDFSERVGTGFGVEVEVEVEVEREFESASGEEDHDERDVSYPPGLEPAPQYPPRAVFNSRPRPA</sequence>
<reference evidence="4" key="1">
    <citation type="journal article" date="2012" name="Science">
        <title>The Paleozoic origin of enzymatic lignin decomposition reconstructed from 31 fungal genomes.</title>
        <authorList>
            <person name="Floudas D."/>
            <person name="Binder M."/>
            <person name="Riley R."/>
            <person name="Barry K."/>
            <person name="Blanchette R.A."/>
            <person name="Henrissat B."/>
            <person name="Martinez A.T."/>
            <person name="Otillar R."/>
            <person name="Spatafora J.W."/>
            <person name="Yadav J.S."/>
            <person name="Aerts A."/>
            <person name="Benoit I."/>
            <person name="Boyd A."/>
            <person name="Carlson A."/>
            <person name="Copeland A."/>
            <person name="Coutinho P.M."/>
            <person name="de Vries R.P."/>
            <person name="Ferreira P."/>
            <person name="Findley K."/>
            <person name="Foster B."/>
            <person name="Gaskell J."/>
            <person name="Glotzer D."/>
            <person name="Gorecki P."/>
            <person name="Heitman J."/>
            <person name="Hesse C."/>
            <person name="Hori C."/>
            <person name="Igarashi K."/>
            <person name="Jurgens J.A."/>
            <person name="Kallen N."/>
            <person name="Kersten P."/>
            <person name="Kohler A."/>
            <person name="Kuees U."/>
            <person name="Kumar T.K.A."/>
            <person name="Kuo A."/>
            <person name="LaButti K."/>
            <person name="Larrondo L.F."/>
            <person name="Lindquist E."/>
            <person name="Ling A."/>
            <person name="Lombard V."/>
            <person name="Lucas S."/>
            <person name="Lundell T."/>
            <person name="Martin R."/>
            <person name="McLaughlin D.J."/>
            <person name="Morgenstern I."/>
            <person name="Morin E."/>
            <person name="Murat C."/>
            <person name="Nagy L.G."/>
            <person name="Nolan M."/>
            <person name="Ohm R.A."/>
            <person name="Patyshakuliyeva A."/>
            <person name="Rokas A."/>
            <person name="Ruiz-Duenas F.J."/>
            <person name="Sabat G."/>
            <person name="Salamov A."/>
            <person name="Samejima M."/>
            <person name="Schmutz J."/>
            <person name="Slot J.C."/>
            <person name="St John F."/>
            <person name="Stenlid J."/>
            <person name="Sun H."/>
            <person name="Sun S."/>
            <person name="Syed K."/>
            <person name="Tsang A."/>
            <person name="Wiebenga A."/>
            <person name="Young D."/>
            <person name="Pisabarro A."/>
            <person name="Eastwood D.C."/>
            <person name="Martin F."/>
            <person name="Cullen D."/>
            <person name="Grigoriev I.V."/>
            <person name="Hibbett D.S."/>
        </authorList>
    </citation>
    <scope>NUCLEOTIDE SEQUENCE [LARGE SCALE GENOMIC DNA]</scope>
    <source>
        <strain evidence="4">RWD-64-598 SS2</strain>
    </source>
</reference>
<dbReference type="Proteomes" id="UP000053558">
    <property type="component" value="Unassembled WGS sequence"/>
</dbReference>
<evidence type="ECO:0000313" key="3">
    <source>
        <dbReference type="EMBL" id="EIW80480.1"/>
    </source>
</evidence>
<feature type="region of interest" description="Disordered" evidence="1">
    <location>
        <begin position="179"/>
        <end position="199"/>
    </location>
</feature>
<feature type="region of interest" description="Disordered" evidence="1">
    <location>
        <begin position="118"/>
        <end position="149"/>
    </location>
</feature>
<accession>A0A5M3MN89</accession>
<feature type="region of interest" description="Disordered" evidence="1">
    <location>
        <begin position="223"/>
        <end position="265"/>
    </location>
</feature>
<feature type="transmembrane region" description="Helical" evidence="2">
    <location>
        <begin position="28"/>
        <end position="52"/>
    </location>
</feature>
<dbReference type="RefSeq" id="XP_007769423.1">
    <property type="nucleotide sequence ID" value="XM_007771233.1"/>
</dbReference>
<dbReference type="AlphaFoldDB" id="A0A5M3MN89"/>
<comment type="caution">
    <text evidence="3">The sequence shown here is derived from an EMBL/GenBank/DDBJ whole genome shotgun (WGS) entry which is preliminary data.</text>
</comment>
<evidence type="ECO:0000313" key="4">
    <source>
        <dbReference type="Proteomes" id="UP000053558"/>
    </source>
</evidence>
<evidence type="ECO:0000256" key="1">
    <source>
        <dbReference type="SAM" id="MobiDB-lite"/>
    </source>
</evidence>
<feature type="compositionally biased region" description="Low complexity" evidence="1">
    <location>
        <begin position="68"/>
        <end position="90"/>
    </location>
</feature>
<feature type="region of interest" description="Disordered" evidence="1">
    <location>
        <begin position="59"/>
        <end position="104"/>
    </location>
</feature>
<protein>
    <submittedName>
        <fullName evidence="3">Uncharacterized protein</fullName>
    </submittedName>
</protein>
<keyword evidence="2" id="KW-0812">Transmembrane</keyword>